<accession>A0A7Z2VDB1</accession>
<reference evidence="2 3" key="2">
    <citation type="submission" date="2020-04" db="EMBL/GenBank/DDBJ databases">
        <authorList>
            <person name="Fomenkov A."/>
            <person name="Anton B.P."/>
            <person name="Roberts R.J."/>
        </authorList>
    </citation>
    <scope>NUCLEOTIDE SEQUENCE [LARGE SCALE GENOMIC DNA]</scope>
    <source>
        <strain evidence="2 3">NEB122</strain>
    </source>
</reference>
<dbReference type="AlphaFoldDB" id="A0A7Z2VDB1"/>
<keyword evidence="1" id="KW-0472">Membrane</keyword>
<proteinExistence type="predicted"/>
<keyword evidence="1" id="KW-0812">Transmembrane</keyword>
<dbReference type="RefSeq" id="WP_169707671.1">
    <property type="nucleotide sequence ID" value="NZ_CP051651.1"/>
</dbReference>
<gene>
    <name evidence="2" type="ORF">HG421_18770</name>
</gene>
<dbReference type="Proteomes" id="UP000503498">
    <property type="component" value="Chromosome"/>
</dbReference>
<keyword evidence="1" id="KW-1133">Transmembrane helix</keyword>
<evidence type="ECO:0000313" key="3">
    <source>
        <dbReference type="Proteomes" id="UP000503498"/>
    </source>
</evidence>
<protein>
    <recommendedName>
        <fullName evidence="4">Transmembrane protein</fullName>
    </recommendedName>
</protein>
<evidence type="ECO:0000256" key="1">
    <source>
        <dbReference type="SAM" id="Phobius"/>
    </source>
</evidence>
<dbReference type="EMBL" id="CP051651">
    <property type="protein sequence ID" value="QJD69536.1"/>
    <property type="molecule type" value="Genomic_DNA"/>
</dbReference>
<dbReference type="PROSITE" id="PS51257">
    <property type="entry name" value="PROKAR_LIPOPROTEIN"/>
    <property type="match status" value="1"/>
</dbReference>
<organism evidence="2 3">
    <name type="scientific">Xanthomonas campestris pv. badrii</name>
    <dbReference type="NCBI Taxonomy" id="149696"/>
    <lineage>
        <taxon>Bacteria</taxon>
        <taxon>Pseudomonadati</taxon>
        <taxon>Pseudomonadota</taxon>
        <taxon>Gammaproteobacteria</taxon>
        <taxon>Lysobacterales</taxon>
        <taxon>Lysobacteraceae</taxon>
        <taxon>Xanthomonas</taxon>
    </lineage>
</organism>
<feature type="transmembrane region" description="Helical" evidence="1">
    <location>
        <begin position="63"/>
        <end position="83"/>
    </location>
</feature>
<evidence type="ECO:0008006" key="4">
    <source>
        <dbReference type="Google" id="ProtNLM"/>
    </source>
</evidence>
<reference evidence="2 3" key="1">
    <citation type="submission" date="2020-04" db="EMBL/GenBank/DDBJ databases">
        <title>Genome-Wide Identification of 5-Methylcytosine Sites in Bacterial Genomes By High-Throughput Sequencing of MspJI Restriction Fragments.</title>
        <authorList>
            <person name="Wu V."/>
        </authorList>
    </citation>
    <scope>NUCLEOTIDE SEQUENCE [LARGE SCALE GENOMIC DNA]</scope>
    <source>
        <strain evidence="2 3">NEB122</strain>
    </source>
</reference>
<sequence length="92" mass="9906">MPRKLLIRAGVLMLVLTSVLACGTGLALWYHSRLATPCPDGARINGEPATCFYRLEWTAGWPMLAVVLVAGSAFCLLFSWLSLKIQSPGKAG</sequence>
<name>A0A7Z2VDB1_XANCA</name>
<evidence type="ECO:0000313" key="2">
    <source>
        <dbReference type="EMBL" id="QJD69536.1"/>
    </source>
</evidence>